<dbReference type="Proteomes" id="UP000822688">
    <property type="component" value="Chromosome 1"/>
</dbReference>
<comment type="caution">
    <text evidence="2">The sequence shown here is derived from an EMBL/GenBank/DDBJ whole genome shotgun (WGS) entry which is preliminary data.</text>
</comment>
<feature type="region of interest" description="Disordered" evidence="1">
    <location>
        <begin position="69"/>
        <end position="115"/>
    </location>
</feature>
<keyword evidence="3" id="KW-1185">Reference proteome</keyword>
<evidence type="ECO:0000313" key="2">
    <source>
        <dbReference type="EMBL" id="KAG0592474.1"/>
    </source>
</evidence>
<protein>
    <submittedName>
        <fullName evidence="2">Uncharacterized protein</fullName>
    </submittedName>
</protein>
<proteinExistence type="predicted"/>
<evidence type="ECO:0000313" key="3">
    <source>
        <dbReference type="Proteomes" id="UP000822688"/>
    </source>
</evidence>
<dbReference type="AlphaFoldDB" id="A0A8T0J982"/>
<organism evidence="2 3">
    <name type="scientific">Ceratodon purpureus</name>
    <name type="common">Fire moss</name>
    <name type="synonym">Dicranum purpureum</name>
    <dbReference type="NCBI Taxonomy" id="3225"/>
    <lineage>
        <taxon>Eukaryota</taxon>
        <taxon>Viridiplantae</taxon>
        <taxon>Streptophyta</taxon>
        <taxon>Embryophyta</taxon>
        <taxon>Bryophyta</taxon>
        <taxon>Bryophytina</taxon>
        <taxon>Bryopsida</taxon>
        <taxon>Dicranidae</taxon>
        <taxon>Pseudoditrichales</taxon>
        <taxon>Ditrichaceae</taxon>
        <taxon>Ceratodon</taxon>
    </lineage>
</organism>
<gene>
    <name evidence="2" type="ORF">KC19_1G254900</name>
</gene>
<evidence type="ECO:0000256" key="1">
    <source>
        <dbReference type="SAM" id="MobiDB-lite"/>
    </source>
</evidence>
<name>A0A8T0J982_CERPU</name>
<accession>A0A8T0J982</accession>
<sequence>MGSKHRRHSSVDTLGWMYTNRADEPPPTALDRSISTRISSFRHEVFPALKRQTSIRFNPGEYFAGCFGPRESSSRANDGQSSQHPILVDTESTASVAPTTTTGRPPRSRNGHSRSLSASFLSNFNFGSMRFGGKTPDELAMRASELNHQAATQPHRVLQQPVGRWVMEDDEEYYLKPPAWKQALRKLRAETKRHVHPAPPRERMDYDAESYEKNFDSGARTSLAMVVDEEDEFEEKARILHIKLLTKLHSKRFETLGHEFPPTKLLKAVSVPAVPVRNPKGKEDAGVPIWERRASARPLTKLELTRSI</sequence>
<reference evidence="2" key="1">
    <citation type="submission" date="2020-06" db="EMBL/GenBank/DDBJ databases">
        <title>WGS assembly of Ceratodon purpureus strain R40.</title>
        <authorList>
            <person name="Carey S.B."/>
            <person name="Jenkins J."/>
            <person name="Shu S."/>
            <person name="Lovell J.T."/>
            <person name="Sreedasyam A."/>
            <person name="Maumus F."/>
            <person name="Tiley G.P."/>
            <person name="Fernandez-Pozo N."/>
            <person name="Barry K."/>
            <person name="Chen C."/>
            <person name="Wang M."/>
            <person name="Lipzen A."/>
            <person name="Daum C."/>
            <person name="Saski C.A."/>
            <person name="Payton A.C."/>
            <person name="Mcbreen J.C."/>
            <person name="Conrad R.E."/>
            <person name="Kollar L.M."/>
            <person name="Olsson S."/>
            <person name="Huttunen S."/>
            <person name="Landis J.B."/>
            <person name="Wickett N.J."/>
            <person name="Johnson M.G."/>
            <person name="Rensing S.A."/>
            <person name="Grimwood J."/>
            <person name="Schmutz J."/>
            <person name="Mcdaniel S.F."/>
        </authorList>
    </citation>
    <scope>NUCLEOTIDE SEQUENCE</scope>
    <source>
        <strain evidence="2">R40</strain>
    </source>
</reference>
<dbReference type="EMBL" id="CM026421">
    <property type="protein sequence ID" value="KAG0592474.1"/>
    <property type="molecule type" value="Genomic_DNA"/>
</dbReference>
<feature type="compositionally biased region" description="Polar residues" evidence="1">
    <location>
        <begin position="74"/>
        <end position="97"/>
    </location>
</feature>